<evidence type="ECO:0000313" key="2">
    <source>
        <dbReference type="EnsemblMetazoa" id="OVOC8945.1"/>
    </source>
</evidence>
<feature type="repeat" description="ANK" evidence="1">
    <location>
        <begin position="463"/>
        <end position="496"/>
    </location>
</feature>
<dbReference type="Pfam" id="PF05186">
    <property type="entry name" value="Dpy-30"/>
    <property type="match status" value="1"/>
</dbReference>
<dbReference type="PANTHER" id="PTHR24172:SF4">
    <property type="entry name" value="ANK_REP_REGION DOMAIN-CONTAINING PROTEIN"/>
    <property type="match status" value="1"/>
</dbReference>
<evidence type="ECO:0000256" key="1">
    <source>
        <dbReference type="PROSITE-ProRule" id="PRU00023"/>
    </source>
</evidence>
<dbReference type="Gene3D" id="1.25.40.20">
    <property type="entry name" value="Ankyrin repeat-containing domain"/>
    <property type="match status" value="4"/>
</dbReference>
<sequence length="815" mass="92628">MAADETKFKDLEYRILNLDFDARKFTELENLQIIGRLQEVGRIVSKHLDNESLSLIHVAVCNERHELVEYLASVFPKSIDILDVHGRAAIHYAATQRNAIYDTLIDCGANGLLADKIGITAVQYREDPNAVVPSPLLSSTGDDNLTFKHYSLDENIYDPDGDIKQLEKVFLDGRRYLLADKNSNDNATQQFLDGLPKYQVKKIDLIHKAAEEGDIDQLMMLIDTEKLSIARDRFGMTPLHIAVMHGQTNIVRYLLAKYPLYVNATNHIGRTALHYAFANQAGEVMVKLLQKAGADAFMEDKFGHTPSYYQNNANRLDDKMMIKDDDQMEQLLTGLITEPLLQDLEENISNWIHTGNIRKLDNLVLNGYADLLSGRAYEVDDPDVRRFLDELPQFQNKINTIHKAVEADNLRTIQVLIDRKKMAFCRDAQHLTPLHKAIILGQIEIAKYLIKNYPQAANAMDENKRTSLHYAAALPDEGYLYKMMRNAGANSKIRDRFGRRPGYYLKNPEEIDFKIMNMDREIIRNRTTSSDLESNVRRWLHDGNVGKLEQLVLSGCGDLLFGHTVNNSDSKNFLHYLNDYLEEIDEIHKAIKRSDLEHLKKLFSSKKLALARNRLGHTPLHTAIIYEQTEIIRYIVSNFPSVLNASDYNKRTPLHYAAATQDGGHYVKILTKAGADPNAMDIEGHTPHYYRFNNVINLESIKRNDNDNDDIVDSENFAVVPNIDSVLSSDSASVVSSSSISTSTREQDETDEYKFEDDLLNDITSPTSDNAIYLARTVAPVLTKALTEVLLQRPTDPIIFIADWLTQYHEKNPVS</sequence>
<evidence type="ECO:0000313" key="3">
    <source>
        <dbReference type="Proteomes" id="UP000024404"/>
    </source>
</evidence>
<reference evidence="2" key="2">
    <citation type="submission" date="2022-06" db="UniProtKB">
        <authorList>
            <consortium name="EnsemblMetazoa"/>
        </authorList>
    </citation>
    <scope>IDENTIFICATION</scope>
</reference>
<keyword evidence="1" id="KW-0040">ANK repeat</keyword>
<feature type="repeat" description="ANK" evidence="1">
    <location>
        <begin position="234"/>
        <end position="255"/>
    </location>
</feature>
<dbReference type="InterPro" id="IPR002110">
    <property type="entry name" value="Ankyrin_rpt"/>
</dbReference>
<organism evidence="2 3">
    <name type="scientific">Onchocerca volvulus</name>
    <dbReference type="NCBI Taxonomy" id="6282"/>
    <lineage>
        <taxon>Eukaryota</taxon>
        <taxon>Metazoa</taxon>
        <taxon>Ecdysozoa</taxon>
        <taxon>Nematoda</taxon>
        <taxon>Chromadorea</taxon>
        <taxon>Rhabditida</taxon>
        <taxon>Spirurina</taxon>
        <taxon>Spiruromorpha</taxon>
        <taxon>Filarioidea</taxon>
        <taxon>Onchocercidae</taxon>
        <taxon>Onchocerca</taxon>
    </lineage>
</organism>
<dbReference type="PANTHER" id="PTHR24172">
    <property type="entry name" value="ANK_REP_REGION DOMAIN-CONTAINING PROTEIN"/>
    <property type="match status" value="1"/>
</dbReference>
<dbReference type="InterPro" id="IPR049630">
    <property type="entry name" value="DYDC-like_DD"/>
</dbReference>
<dbReference type="SMART" id="SM00248">
    <property type="entry name" value="ANK"/>
    <property type="match status" value="10"/>
</dbReference>
<protein>
    <submittedName>
        <fullName evidence="2">ANK_REP_REGION domain-containing protein</fullName>
    </submittedName>
</protein>
<dbReference type="CDD" id="cd22966">
    <property type="entry name" value="DD_DYDC-like"/>
    <property type="match status" value="1"/>
</dbReference>
<dbReference type="SUPFAM" id="SSF48403">
    <property type="entry name" value="Ankyrin repeat"/>
    <property type="match status" value="2"/>
</dbReference>
<dbReference type="Proteomes" id="UP000024404">
    <property type="component" value="Unassembled WGS sequence"/>
</dbReference>
<keyword evidence="3" id="KW-1185">Reference proteome</keyword>
<reference evidence="3" key="1">
    <citation type="submission" date="2013-10" db="EMBL/GenBank/DDBJ databases">
        <title>Genome sequencing of Onchocerca volvulus.</title>
        <authorList>
            <person name="Cotton J."/>
            <person name="Tsai J."/>
            <person name="Stanley E."/>
            <person name="Tracey A."/>
            <person name="Holroyd N."/>
            <person name="Lustigman S."/>
            <person name="Berriman M."/>
        </authorList>
    </citation>
    <scope>NUCLEOTIDE SEQUENCE</scope>
</reference>
<dbReference type="OMA" id="HYAFANQ"/>
<feature type="repeat" description="ANK" evidence="1">
    <location>
        <begin position="268"/>
        <end position="301"/>
    </location>
</feature>
<dbReference type="AlphaFoldDB" id="A0A8R1Y4L7"/>
<dbReference type="EnsemblMetazoa" id="OVOC8945.1">
    <property type="protein sequence ID" value="OVOC8945.1"/>
    <property type="gene ID" value="WBGene00245754"/>
</dbReference>
<proteinExistence type="predicted"/>
<dbReference type="InterPro" id="IPR007858">
    <property type="entry name" value="Dpy-30_motif"/>
</dbReference>
<dbReference type="Pfam" id="PF12796">
    <property type="entry name" value="Ank_2"/>
    <property type="match status" value="3"/>
</dbReference>
<dbReference type="Gene3D" id="1.20.890.10">
    <property type="entry name" value="cAMP-dependent protein kinase regulatory subunit, dimerization-anchoring domain"/>
    <property type="match status" value="1"/>
</dbReference>
<dbReference type="EMBL" id="CMVM020000250">
    <property type="status" value="NOT_ANNOTATED_CDS"/>
    <property type="molecule type" value="Genomic_DNA"/>
</dbReference>
<dbReference type="InterPro" id="IPR036770">
    <property type="entry name" value="Ankyrin_rpt-contain_sf"/>
</dbReference>
<dbReference type="PROSITE" id="PS50297">
    <property type="entry name" value="ANK_REP_REGION"/>
    <property type="match status" value="3"/>
</dbReference>
<dbReference type="PRINTS" id="PR01415">
    <property type="entry name" value="ANKYRIN"/>
</dbReference>
<accession>A0A8R1Y4L7</accession>
<name>A0A8R1Y4L7_ONCVO</name>
<feature type="repeat" description="ANK" evidence="1">
    <location>
        <begin position="649"/>
        <end position="682"/>
    </location>
</feature>
<dbReference type="PROSITE" id="PS50088">
    <property type="entry name" value="ANK_REPEAT"/>
    <property type="match status" value="4"/>
</dbReference>